<evidence type="ECO:0000313" key="2">
    <source>
        <dbReference type="Proteomes" id="UP000423482"/>
    </source>
</evidence>
<organism evidence="1 2">
    <name type="scientific">Gordonia phage Forza</name>
    <dbReference type="NCBI Taxonomy" id="2571247"/>
    <lineage>
        <taxon>Viruses</taxon>
        <taxon>Duplodnaviria</taxon>
        <taxon>Heunggongvirae</taxon>
        <taxon>Uroviricota</taxon>
        <taxon>Caudoviricetes</taxon>
        <taxon>Forzavirus</taxon>
        <taxon>Forzavirus forza</taxon>
    </lineage>
</organism>
<name>A0A650F0K9_9CAUD</name>
<dbReference type="Proteomes" id="UP000423482">
    <property type="component" value="Segment"/>
</dbReference>
<dbReference type="KEGG" id="vg:77924466"/>
<dbReference type="GeneID" id="77924466"/>
<gene>
    <name evidence="1" type="primary">98</name>
    <name evidence="1" type="ORF">SEA_FORZA_98</name>
</gene>
<dbReference type="EMBL" id="MK814760">
    <property type="protein sequence ID" value="QGT55091.1"/>
    <property type="molecule type" value="Genomic_DNA"/>
</dbReference>
<evidence type="ECO:0000313" key="1">
    <source>
        <dbReference type="EMBL" id="QGT55091.1"/>
    </source>
</evidence>
<proteinExistence type="predicted"/>
<protein>
    <submittedName>
        <fullName evidence="1">Uncharacterized protein</fullName>
    </submittedName>
</protein>
<dbReference type="RefSeq" id="YP_010648978.1">
    <property type="nucleotide sequence ID" value="NC_070763.1"/>
</dbReference>
<reference evidence="1 2" key="1">
    <citation type="submission" date="2019-04" db="EMBL/GenBank/DDBJ databases">
        <authorList>
            <person name="Pope W.H."/>
            <person name="Garlena R.A."/>
            <person name="Russell D.A."/>
            <person name="Jacobs-Sera D."/>
            <person name="Hatfull G.F."/>
        </authorList>
    </citation>
    <scope>NUCLEOTIDE SEQUENCE [LARGE SCALE GENOMIC DNA]</scope>
</reference>
<sequence>MKVDRDVDKVLDKSDAIITNAGYQQLEQKKQSPGEDDFIDASIVTDDYVEFNVSDTDDMGLPVGLREQPMG</sequence>
<accession>A0A650F0K9</accession>
<keyword evidence="2" id="KW-1185">Reference proteome</keyword>